<reference evidence="1 2" key="1">
    <citation type="submission" date="2019-11" db="EMBL/GenBank/DDBJ databases">
        <title>Genome sequence of Moorella glycerini DSM11254.</title>
        <authorList>
            <person name="Poehlein A."/>
            <person name="Boeer T."/>
            <person name="Daniel R."/>
        </authorList>
    </citation>
    <scope>NUCLEOTIDE SEQUENCE [LARGE SCALE GENOMIC DNA]</scope>
    <source>
        <strain evidence="1 2">DSM 11254</strain>
    </source>
</reference>
<dbReference type="Proteomes" id="UP000425916">
    <property type="component" value="Chromosome"/>
</dbReference>
<dbReference type="EMBL" id="CP046244">
    <property type="protein sequence ID" value="QGP91685.1"/>
    <property type="molecule type" value="Genomic_DNA"/>
</dbReference>
<organism evidence="1 2">
    <name type="scientific">Neomoorella glycerini</name>
    <dbReference type="NCBI Taxonomy" id="55779"/>
    <lineage>
        <taxon>Bacteria</taxon>
        <taxon>Bacillati</taxon>
        <taxon>Bacillota</taxon>
        <taxon>Clostridia</taxon>
        <taxon>Neomoorellales</taxon>
        <taxon>Neomoorellaceae</taxon>
        <taxon>Neomoorella</taxon>
    </lineage>
</organism>
<evidence type="ECO:0000313" key="2">
    <source>
        <dbReference type="Proteomes" id="UP000425916"/>
    </source>
</evidence>
<dbReference type="RefSeq" id="WP_156272320.1">
    <property type="nucleotide sequence ID" value="NZ_CP046244.1"/>
</dbReference>
<sequence>MPRVRIEETRLKSWDEVNLNLKEIAEWELAVEAIEADMNNKIQDLKLEKEMEAKPYQERIEKLAMEIKEFVEAHRDELKGKTKILNFGKVGFRQSTKIIIKGVQAVLKSLKARGMMDCIIVKESVNKDRLREYPDEVIASVGATKKVTDTFWYEADREKLRA</sequence>
<dbReference type="AlphaFoldDB" id="A0A6I5ZPZ4"/>
<dbReference type="GO" id="GO:0003690">
    <property type="term" value="F:double-stranded DNA binding"/>
    <property type="evidence" value="ECO:0007669"/>
    <property type="project" value="InterPro"/>
</dbReference>
<dbReference type="InterPro" id="IPR009951">
    <property type="entry name" value="Host-nuc_inhib_Gam"/>
</dbReference>
<evidence type="ECO:0000313" key="1">
    <source>
        <dbReference type="EMBL" id="QGP91685.1"/>
    </source>
</evidence>
<dbReference type="OrthoDB" id="5322039at2"/>
<dbReference type="Gene3D" id="1.20.5.170">
    <property type="match status" value="1"/>
</dbReference>
<dbReference type="GO" id="GO:0042262">
    <property type="term" value="P:DNA protection"/>
    <property type="evidence" value="ECO:0007669"/>
    <property type="project" value="InterPro"/>
</dbReference>
<dbReference type="SUPFAM" id="SSF161266">
    <property type="entry name" value="Gam-like"/>
    <property type="match status" value="1"/>
</dbReference>
<keyword evidence="2" id="KW-1185">Reference proteome</keyword>
<name>A0A6I5ZPZ4_9FIRM</name>
<accession>A0A6I5ZPZ4</accession>
<gene>
    <name evidence="1" type="ORF">MGLY_10270</name>
</gene>
<proteinExistence type="predicted"/>
<dbReference type="Pfam" id="PF07352">
    <property type="entry name" value="Phage_Mu_Gam"/>
    <property type="match status" value="1"/>
</dbReference>
<protein>
    <submittedName>
        <fullName evidence="1">Bacteriophage Mu Gam like protein</fullName>
    </submittedName>
</protein>